<proteinExistence type="predicted"/>
<reference evidence="10" key="1">
    <citation type="journal article" date="2020" name="bioRxiv">
        <title>Hybrid origin of Populus tomentosa Carr. identified through genome sequencing and phylogenomic analysis.</title>
        <authorList>
            <person name="An X."/>
            <person name="Gao K."/>
            <person name="Chen Z."/>
            <person name="Li J."/>
            <person name="Yang X."/>
            <person name="Yang X."/>
            <person name="Zhou J."/>
            <person name="Guo T."/>
            <person name="Zhao T."/>
            <person name="Huang S."/>
            <person name="Miao D."/>
            <person name="Khan W.U."/>
            <person name="Rao P."/>
            <person name="Ye M."/>
            <person name="Lei B."/>
            <person name="Liao W."/>
            <person name="Wang J."/>
            <person name="Ji L."/>
            <person name="Li Y."/>
            <person name="Guo B."/>
            <person name="Mustafa N.S."/>
            <person name="Li S."/>
            <person name="Yun Q."/>
            <person name="Keller S.R."/>
            <person name="Mao J."/>
            <person name="Zhang R."/>
            <person name="Strauss S.H."/>
        </authorList>
    </citation>
    <scope>NUCLEOTIDE SEQUENCE</scope>
    <source>
        <strain evidence="10">GM15</strain>
        <tissue evidence="10">Leaf</tissue>
    </source>
</reference>
<dbReference type="PANTHER" id="PTHR12992">
    <property type="entry name" value="NUDIX HYDROLASE"/>
    <property type="match status" value="1"/>
</dbReference>
<evidence type="ECO:0000313" key="11">
    <source>
        <dbReference type="Proteomes" id="UP000886885"/>
    </source>
</evidence>
<dbReference type="EMBL" id="JAAWWB010000021">
    <property type="protein sequence ID" value="KAG6756092.1"/>
    <property type="molecule type" value="Genomic_DNA"/>
</dbReference>
<sequence length="291" mass="32867">MDSYGSQRLVALAQQLRFYKPPSPSPDEIEEQNIEESAGKVVSQVGFQESATSIFKDPERFRPKRAAVLVCIFEGDAGEFRVILTKRSSRLSSHSGEVSLPGGKADERDKDDFETATREAKEEIGLDPSLVDVVTVLEPFLSKIMISADFHTISFDRLTCMIVSKFAWNGGVILVILHLLRVIPVIGILSNKKAFKPTPNPAEVEAIFDAPLEMFIKDENRRVEESEWMGEKYLIHFFDYETENKKYLIWGLTAGVLIKAASVVFQRPPAFMEQNPRFKFPEGANKDMVMR</sequence>
<evidence type="ECO:0000259" key="9">
    <source>
        <dbReference type="PROSITE" id="PS51462"/>
    </source>
</evidence>
<keyword evidence="8" id="KW-1133">Transmembrane helix</keyword>
<dbReference type="Proteomes" id="UP000886885">
    <property type="component" value="Chromosome 11A"/>
</dbReference>
<dbReference type="Pfam" id="PF00293">
    <property type="entry name" value="NUDIX"/>
    <property type="match status" value="1"/>
</dbReference>
<evidence type="ECO:0000256" key="6">
    <source>
        <dbReference type="ARBA" id="ARBA00023211"/>
    </source>
</evidence>
<evidence type="ECO:0000256" key="5">
    <source>
        <dbReference type="ARBA" id="ARBA00022842"/>
    </source>
</evidence>
<dbReference type="GO" id="GO:0010945">
    <property type="term" value="F:coenzyme A diphosphatase activity"/>
    <property type="evidence" value="ECO:0007669"/>
    <property type="project" value="InterPro"/>
</dbReference>
<keyword evidence="8" id="KW-0812">Transmembrane</keyword>
<feature type="transmembrane region" description="Helical" evidence="8">
    <location>
        <begin position="247"/>
        <end position="265"/>
    </location>
</feature>
<evidence type="ECO:0000313" key="10">
    <source>
        <dbReference type="EMBL" id="KAG6756092.1"/>
    </source>
</evidence>
<feature type="transmembrane region" description="Helical" evidence="8">
    <location>
        <begin position="166"/>
        <end position="189"/>
    </location>
</feature>
<accession>A0A8X7YVG3</accession>
<protein>
    <recommendedName>
        <fullName evidence="9">Nudix hydrolase domain-containing protein</fullName>
    </recommendedName>
</protein>
<keyword evidence="6" id="KW-0464">Manganese</keyword>
<evidence type="ECO:0000256" key="2">
    <source>
        <dbReference type="ARBA" id="ARBA00001946"/>
    </source>
</evidence>
<evidence type="ECO:0000256" key="7">
    <source>
        <dbReference type="SAM" id="MobiDB-lite"/>
    </source>
</evidence>
<keyword evidence="3" id="KW-0479">Metal-binding</keyword>
<gene>
    <name evidence="10" type="ORF">POTOM_039513</name>
</gene>
<dbReference type="AlphaFoldDB" id="A0A8X7YVG3"/>
<dbReference type="OrthoDB" id="206213at2759"/>
<evidence type="ECO:0000256" key="4">
    <source>
        <dbReference type="ARBA" id="ARBA00022801"/>
    </source>
</evidence>
<dbReference type="InterPro" id="IPR000086">
    <property type="entry name" value="NUDIX_hydrolase_dom"/>
</dbReference>
<dbReference type="PROSITE" id="PS51462">
    <property type="entry name" value="NUDIX"/>
    <property type="match status" value="1"/>
</dbReference>
<name>A0A8X7YVG3_POPTO</name>
<comment type="cofactor">
    <cofactor evidence="1">
        <name>Mn(2+)</name>
        <dbReference type="ChEBI" id="CHEBI:29035"/>
    </cofactor>
</comment>
<dbReference type="InterPro" id="IPR045121">
    <property type="entry name" value="CoAse"/>
</dbReference>
<dbReference type="GO" id="GO:0046872">
    <property type="term" value="F:metal ion binding"/>
    <property type="evidence" value="ECO:0007669"/>
    <property type="project" value="UniProtKB-KW"/>
</dbReference>
<comment type="caution">
    <text evidence="10">The sequence shown here is derived from an EMBL/GenBank/DDBJ whole genome shotgun (WGS) entry which is preliminary data.</text>
</comment>
<dbReference type="CDD" id="cd03426">
    <property type="entry name" value="NUDIX_CoAse_Nudt7"/>
    <property type="match status" value="1"/>
</dbReference>
<keyword evidence="4" id="KW-0378">Hydrolase</keyword>
<keyword evidence="11" id="KW-1185">Reference proteome</keyword>
<dbReference type="GO" id="GO:0015938">
    <property type="term" value="P:coenzyme A catabolic process"/>
    <property type="evidence" value="ECO:0007669"/>
    <property type="project" value="TreeGrafter"/>
</dbReference>
<evidence type="ECO:0000256" key="3">
    <source>
        <dbReference type="ARBA" id="ARBA00022723"/>
    </source>
</evidence>
<feature type="compositionally biased region" description="Basic and acidic residues" evidence="7">
    <location>
        <begin position="104"/>
        <end position="115"/>
    </location>
</feature>
<feature type="region of interest" description="Disordered" evidence="7">
    <location>
        <begin position="93"/>
        <end position="115"/>
    </location>
</feature>
<keyword evidence="8" id="KW-0472">Membrane</keyword>
<organism evidence="10 11">
    <name type="scientific">Populus tomentosa</name>
    <name type="common">Chinese white poplar</name>
    <dbReference type="NCBI Taxonomy" id="118781"/>
    <lineage>
        <taxon>Eukaryota</taxon>
        <taxon>Viridiplantae</taxon>
        <taxon>Streptophyta</taxon>
        <taxon>Embryophyta</taxon>
        <taxon>Tracheophyta</taxon>
        <taxon>Spermatophyta</taxon>
        <taxon>Magnoliopsida</taxon>
        <taxon>eudicotyledons</taxon>
        <taxon>Gunneridae</taxon>
        <taxon>Pentapetalae</taxon>
        <taxon>rosids</taxon>
        <taxon>fabids</taxon>
        <taxon>Malpighiales</taxon>
        <taxon>Salicaceae</taxon>
        <taxon>Saliceae</taxon>
        <taxon>Populus</taxon>
    </lineage>
</organism>
<evidence type="ECO:0000256" key="1">
    <source>
        <dbReference type="ARBA" id="ARBA00001936"/>
    </source>
</evidence>
<dbReference type="PANTHER" id="PTHR12992:SF24">
    <property type="entry name" value="PEROXISOMAL COENZYME A DIPHOSPHATASE NUDT7"/>
    <property type="match status" value="1"/>
</dbReference>
<keyword evidence="5" id="KW-0460">Magnesium</keyword>
<feature type="domain" description="Nudix hydrolase" evidence="9">
    <location>
        <begin position="63"/>
        <end position="253"/>
    </location>
</feature>
<evidence type="ECO:0000256" key="8">
    <source>
        <dbReference type="SAM" id="Phobius"/>
    </source>
</evidence>
<comment type="cofactor">
    <cofactor evidence="2">
        <name>Mg(2+)</name>
        <dbReference type="ChEBI" id="CHEBI:18420"/>
    </cofactor>
</comment>